<dbReference type="PANTHER" id="PTHR10584:SF166">
    <property type="entry name" value="RIBOKINASE"/>
    <property type="match status" value="1"/>
</dbReference>
<evidence type="ECO:0000313" key="6">
    <source>
        <dbReference type="Proteomes" id="UP000226712"/>
    </source>
</evidence>
<evidence type="ECO:0000259" key="4">
    <source>
        <dbReference type="Pfam" id="PF00294"/>
    </source>
</evidence>
<evidence type="ECO:0000256" key="3">
    <source>
        <dbReference type="ARBA" id="ARBA00022777"/>
    </source>
</evidence>
<dbReference type="Proteomes" id="UP000226712">
    <property type="component" value="Unassembled WGS sequence"/>
</dbReference>
<dbReference type="GO" id="GO:0005829">
    <property type="term" value="C:cytosol"/>
    <property type="evidence" value="ECO:0007669"/>
    <property type="project" value="TreeGrafter"/>
</dbReference>
<dbReference type="EMBL" id="NZBD01000001">
    <property type="protein sequence ID" value="MAG17847.1"/>
    <property type="molecule type" value="Genomic_DNA"/>
</dbReference>
<keyword evidence="3 5" id="KW-0418">Kinase</keyword>
<feature type="domain" description="Carbohydrate kinase PfkB" evidence="4">
    <location>
        <begin position="22"/>
        <end position="273"/>
    </location>
</feature>
<dbReference type="Gene3D" id="3.40.1190.20">
    <property type="match status" value="1"/>
</dbReference>
<dbReference type="InterPro" id="IPR029056">
    <property type="entry name" value="Ribokinase-like"/>
</dbReference>
<organism evidence="5 6">
    <name type="scientific">Candidatus Iainarchaeum sp</name>
    <dbReference type="NCBI Taxonomy" id="3101447"/>
    <lineage>
        <taxon>Archaea</taxon>
        <taxon>Candidatus Iainarchaeota</taxon>
        <taxon>Candidatus Iainarchaeia</taxon>
        <taxon>Candidatus Iainarchaeales</taxon>
        <taxon>Candidatus Iainarchaeaceae</taxon>
        <taxon>Candidatus Iainarchaeum</taxon>
    </lineage>
</organism>
<dbReference type="SUPFAM" id="SSF53613">
    <property type="entry name" value="Ribokinase-like"/>
    <property type="match status" value="1"/>
</dbReference>
<proteinExistence type="inferred from homology"/>
<evidence type="ECO:0000313" key="5">
    <source>
        <dbReference type="EMBL" id="MAG17847.1"/>
    </source>
</evidence>
<dbReference type="GO" id="GO:0016301">
    <property type="term" value="F:kinase activity"/>
    <property type="evidence" value="ECO:0007669"/>
    <property type="project" value="UniProtKB-KW"/>
</dbReference>
<dbReference type="Pfam" id="PF00294">
    <property type="entry name" value="PfkB"/>
    <property type="match status" value="1"/>
</dbReference>
<keyword evidence="2" id="KW-0808">Transferase</keyword>
<name>A0A2D6LNT6_9ARCH</name>
<dbReference type="AlphaFoldDB" id="A0A2D6LNT6"/>
<accession>A0A2D6LNT6</accession>
<evidence type="ECO:0000256" key="1">
    <source>
        <dbReference type="ARBA" id="ARBA00010688"/>
    </source>
</evidence>
<dbReference type="InterPro" id="IPR011611">
    <property type="entry name" value="PfkB_dom"/>
</dbReference>
<comment type="caution">
    <text evidence="5">The sequence shown here is derived from an EMBL/GenBank/DDBJ whole genome shotgun (WGS) entry which is preliminary data.</text>
</comment>
<sequence>MPKVVIVGSLALDDVKTPFGEAKSALGGSATFASLACSLFSEAGIVGVVGDDFPKEHLELFKSKGIDTSGIEIKSGEKTFHWEGEYSHDLNTAITKKTDLNVLETFNPKLSEEFRDADFLFLGNIDPELQLSVLSQMKKRPGLVIADTMNLWIDIKREKVLEVVKKVDLILMNDGEARQLFNTSNLVKAAKEILKLDSKIAIIKKGEHGCIMFSGGKHFACAGYPLENVKDPTGSGDSFGGSLIGYLAKTNDFNEENMRKALVYASCVASFNAEGFSVEKLKTLTMQDVESRYKEFEEFVKF</sequence>
<gene>
    <name evidence="5" type="ORF">CL944_00025</name>
</gene>
<reference evidence="6" key="1">
    <citation type="submission" date="2017-09" db="EMBL/GenBank/DDBJ databases">
        <title>The Reconstruction of 2,631 Draft Metagenome-Assembled Genomes from the Global Oceans.</title>
        <authorList>
            <person name="Tully B.J."/>
            <person name="Graham E.D."/>
            <person name="Heidelberg J.F."/>
        </authorList>
    </citation>
    <scope>NUCLEOTIDE SEQUENCE [LARGE SCALE GENOMIC DNA]</scope>
</reference>
<protein>
    <submittedName>
        <fullName evidence="5">Sugar kinase</fullName>
    </submittedName>
</protein>
<evidence type="ECO:0000256" key="2">
    <source>
        <dbReference type="ARBA" id="ARBA00022679"/>
    </source>
</evidence>
<dbReference type="PANTHER" id="PTHR10584">
    <property type="entry name" value="SUGAR KINASE"/>
    <property type="match status" value="1"/>
</dbReference>
<comment type="similarity">
    <text evidence="1">Belongs to the carbohydrate kinase PfkB family.</text>
</comment>